<comment type="caution">
    <text evidence="1">The sequence shown here is derived from an EMBL/GenBank/DDBJ whole genome shotgun (WGS) entry which is preliminary data.</text>
</comment>
<evidence type="ECO:0000313" key="1">
    <source>
        <dbReference type="EMBL" id="KAA6358473.1"/>
    </source>
</evidence>
<evidence type="ECO:0008006" key="3">
    <source>
        <dbReference type="Google" id="ProtNLM"/>
    </source>
</evidence>
<dbReference type="Gene3D" id="2.60.120.920">
    <property type="match status" value="1"/>
</dbReference>
<gene>
    <name evidence="1" type="ORF">EZS28_046000</name>
</gene>
<sequence length="162" mass="17860">MKSGCHYSPISLSQTLDNGIYQIEFQFSNNGRDAGIGIVRDSYSINSGEDSYRGTNCQHMATFGGQQYNGGDGCVCYKGNKTEGNKPYQDGQNVRLEYDSGKGTLILFINNEQQPVFVSGIKEKVKFVLGIYNNDRTCTIKSLKKLSAPTSVQMSNGQAVQW</sequence>
<protein>
    <recommendedName>
        <fullName evidence="3">SPRY domain-containing protein</fullName>
    </recommendedName>
</protein>
<reference evidence="1 2" key="1">
    <citation type="submission" date="2019-03" db="EMBL/GenBank/DDBJ databases">
        <title>Single cell metagenomics reveals metabolic interactions within the superorganism composed of flagellate Streblomastix strix and complex community of Bacteroidetes bacteria on its surface.</title>
        <authorList>
            <person name="Treitli S.C."/>
            <person name="Kolisko M."/>
            <person name="Husnik F."/>
            <person name="Keeling P."/>
            <person name="Hampl V."/>
        </authorList>
    </citation>
    <scope>NUCLEOTIDE SEQUENCE [LARGE SCALE GENOMIC DNA]</scope>
    <source>
        <strain evidence="1">ST1C</strain>
    </source>
</reference>
<dbReference type="EMBL" id="SNRW01029810">
    <property type="protein sequence ID" value="KAA6358473.1"/>
    <property type="molecule type" value="Genomic_DNA"/>
</dbReference>
<accession>A0A5J4TL51</accession>
<dbReference type="InterPro" id="IPR043136">
    <property type="entry name" value="B30.2/SPRY_sf"/>
</dbReference>
<organism evidence="1 2">
    <name type="scientific">Streblomastix strix</name>
    <dbReference type="NCBI Taxonomy" id="222440"/>
    <lineage>
        <taxon>Eukaryota</taxon>
        <taxon>Metamonada</taxon>
        <taxon>Preaxostyla</taxon>
        <taxon>Oxymonadida</taxon>
        <taxon>Streblomastigidae</taxon>
        <taxon>Streblomastix</taxon>
    </lineage>
</organism>
<proteinExistence type="predicted"/>
<dbReference type="Proteomes" id="UP000324800">
    <property type="component" value="Unassembled WGS sequence"/>
</dbReference>
<dbReference type="AlphaFoldDB" id="A0A5J4TL51"/>
<evidence type="ECO:0000313" key="2">
    <source>
        <dbReference type="Proteomes" id="UP000324800"/>
    </source>
</evidence>
<name>A0A5J4TL51_9EUKA</name>